<dbReference type="Pfam" id="PF02595">
    <property type="entry name" value="Gly_kinase"/>
    <property type="match status" value="1"/>
</dbReference>
<dbReference type="Proteomes" id="UP000552883">
    <property type="component" value="Unassembled WGS sequence"/>
</dbReference>
<dbReference type="AlphaFoldDB" id="A0A840XCA5"/>
<evidence type="ECO:0000256" key="2">
    <source>
        <dbReference type="ARBA" id="ARBA00022679"/>
    </source>
</evidence>
<dbReference type="InterPro" id="IPR004381">
    <property type="entry name" value="Glycerate_kinase"/>
</dbReference>
<dbReference type="EC" id="2.7.1.31" evidence="5"/>
<dbReference type="PANTHER" id="PTHR21599">
    <property type="entry name" value="GLYCERATE KINASE"/>
    <property type="match status" value="1"/>
</dbReference>
<keyword evidence="6" id="KW-1185">Reference proteome</keyword>
<reference evidence="5 6" key="1">
    <citation type="submission" date="2020-08" db="EMBL/GenBank/DDBJ databases">
        <title>Sequencing the genomes of 1000 actinobacteria strains.</title>
        <authorList>
            <person name="Klenk H.-P."/>
        </authorList>
    </citation>
    <scope>NUCLEOTIDE SEQUENCE [LARGE SCALE GENOMIC DNA]</scope>
    <source>
        <strain evidence="5 6">DSM 23889</strain>
    </source>
</reference>
<comment type="similarity">
    <text evidence="1 4">Belongs to the glycerate kinase type-1 family.</text>
</comment>
<dbReference type="OrthoDB" id="9774290at2"/>
<dbReference type="Gene3D" id="3.40.50.10350">
    <property type="entry name" value="Glycerate kinase, domain 1"/>
    <property type="match status" value="1"/>
</dbReference>
<dbReference type="SUPFAM" id="SSF110738">
    <property type="entry name" value="Glycerate kinase I"/>
    <property type="match status" value="1"/>
</dbReference>
<dbReference type="PANTHER" id="PTHR21599:SF0">
    <property type="entry name" value="GLYCERATE KINASE"/>
    <property type="match status" value="1"/>
</dbReference>
<dbReference type="PIRSF" id="PIRSF006078">
    <property type="entry name" value="GlxK"/>
    <property type="match status" value="1"/>
</dbReference>
<evidence type="ECO:0000256" key="3">
    <source>
        <dbReference type="ARBA" id="ARBA00022777"/>
    </source>
</evidence>
<evidence type="ECO:0000256" key="4">
    <source>
        <dbReference type="PIRNR" id="PIRNR006078"/>
    </source>
</evidence>
<keyword evidence="3 4" id="KW-0418">Kinase</keyword>
<dbReference type="EMBL" id="JACHBS010000001">
    <property type="protein sequence ID" value="MBB5618665.1"/>
    <property type="molecule type" value="Genomic_DNA"/>
</dbReference>
<dbReference type="GO" id="GO:0008887">
    <property type="term" value="F:glycerate kinase activity"/>
    <property type="evidence" value="ECO:0007669"/>
    <property type="project" value="UniProtKB-UniRule"/>
</dbReference>
<dbReference type="NCBIfam" id="TIGR00045">
    <property type="entry name" value="glycerate kinase"/>
    <property type="match status" value="1"/>
</dbReference>
<protein>
    <submittedName>
        <fullName evidence="5">Glycerate kinase</fullName>
        <ecNumber evidence="5">2.7.1.31</ecNumber>
    </submittedName>
</protein>
<name>A0A840XCA5_9MICO</name>
<gene>
    <name evidence="5" type="ORF">BJ959_002161</name>
</gene>
<evidence type="ECO:0000313" key="6">
    <source>
        <dbReference type="Proteomes" id="UP000552883"/>
    </source>
</evidence>
<comment type="caution">
    <text evidence="5">The sequence shown here is derived from an EMBL/GenBank/DDBJ whole genome shotgun (WGS) entry which is preliminary data.</text>
</comment>
<dbReference type="InterPro" id="IPR036129">
    <property type="entry name" value="Glycerate_kinase_sf"/>
</dbReference>
<evidence type="ECO:0000256" key="1">
    <source>
        <dbReference type="ARBA" id="ARBA00006284"/>
    </source>
</evidence>
<dbReference type="InterPro" id="IPR018197">
    <property type="entry name" value="Glycerate_kinase_RE-like"/>
</dbReference>
<organism evidence="5 6">
    <name type="scientific">Microcella frigidaquae</name>
    <dbReference type="NCBI Taxonomy" id="424758"/>
    <lineage>
        <taxon>Bacteria</taxon>
        <taxon>Bacillati</taxon>
        <taxon>Actinomycetota</taxon>
        <taxon>Actinomycetes</taxon>
        <taxon>Micrococcales</taxon>
        <taxon>Microbacteriaceae</taxon>
        <taxon>Microcella</taxon>
    </lineage>
</organism>
<evidence type="ECO:0000313" key="5">
    <source>
        <dbReference type="EMBL" id="MBB5618665.1"/>
    </source>
</evidence>
<sequence length="371" mass="36601">MRRIVIAPDSFKGSIAAREAARAIADGWQRIRPDDALLLVPQADGGEGTLDAIAAARPDARWRTAEVAGPTGEPHTARWLLLPGGQAVVEVAESCGITLLPRDASGNPRLAALTASTRGLGETLVAALDAGAEGVTIALGSSASTDGGLGALAALGLQLRDAAGATLPDGGGALGALAAIDDTGLRAAPPRGVTLLTDTTARLTGLEGAAVVFGPQKGAGPADVALLDAGLARAATLAGGSEHVRPGAGAAGGTAWGFLRYWGASIRSGAETVAAITGLDQALEGADLVITGEGRFDATSLRGKVVGSAIERAGAAGVDVAIVAGQADPAAAAERRVITLTALAGSSEAAIADPTVWLRDAGAELARALEP</sequence>
<accession>A0A840XCA5</accession>
<keyword evidence="2 4" id="KW-0808">Transferase</keyword>
<dbReference type="RefSeq" id="WP_153981868.1">
    <property type="nucleotide sequence ID" value="NZ_BAAANZ010000003.1"/>
</dbReference>
<proteinExistence type="inferred from homology"/>
<dbReference type="Gene3D" id="3.90.1510.10">
    <property type="entry name" value="Glycerate kinase, domain 2"/>
    <property type="match status" value="1"/>
</dbReference>
<dbReference type="GO" id="GO:0031388">
    <property type="term" value="P:organic acid phosphorylation"/>
    <property type="evidence" value="ECO:0007669"/>
    <property type="project" value="UniProtKB-UniRule"/>
</dbReference>
<dbReference type="InterPro" id="IPR018193">
    <property type="entry name" value="Glyc_kinase_flavodox-like_fold"/>
</dbReference>